<dbReference type="InterPro" id="IPR002523">
    <property type="entry name" value="MgTranspt_CorA/ZnTranspt_ZntB"/>
</dbReference>
<evidence type="ECO:0000313" key="7">
    <source>
        <dbReference type="Proteomes" id="UP000077355"/>
    </source>
</evidence>
<dbReference type="PANTHER" id="PTHR46494">
    <property type="entry name" value="CORA FAMILY METAL ION TRANSPORTER (EUROFUNG)"/>
    <property type="match status" value="1"/>
</dbReference>
<gene>
    <name evidence="6" type="ORF">PBAT_13115</name>
</gene>
<dbReference type="PANTHER" id="PTHR46494:SF2">
    <property type="entry name" value="MAGNESIUM TRANSPORT PROTEIN CORA"/>
    <property type="match status" value="1"/>
</dbReference>
<dbReference type="Pfam" id="PF01544">
    <property type="entry name" value="CorA"/>
    <property type="match status" value="1"/>
</dbReference>
<sequence length="329" mass="39119">MKNELRKRPYNLLSLQGDWQWHDLVVDDWSSPEIEKLRIDHPHAAEWLDILPHLESNYISVRFPDGLSPSIFGTIEYTMNSMKPNDTTYKREVERFHYFVFENTLITINLDNHTWEEMNKANRMIMLQQCKQSVEGLFVIARTVLHYLHQGMDVFECDLRKLEQQMESNNHRYLMDKILDSRYELLFWNNLFISFQELVIASKEAYYDDIKDNRLYNQLFYRVDRMERLFVHYNKEIDTLISIDNAVSAFRGNEIMKTLTILTAVFMPASVIGAIWGMNFDIIPFSKIPWGFVGMIVMIGLTTTVMYLWMRKKGWTGDLLKTNSREKHV</sequence>
<dbReference type="GO" id="GO:0050897">
    <property type="term" value="F:cobalt ion binding"/>
    <property type="evidence" value="ECO:0007669"/>
    <property type="project" value="TreeGrafter"/>
</dbReference>
<accession>A0A168NIW5</accession>
<dbReference type="GO" id="GO:0015095">
    <property type="term" value="F:magnesium ion transmembrane transporter activity"/>
    <property type="evidence" value="ECO:0007669"/>
    <property type="project" value="TreeGrafter"/>
</dbReference>
<reference evidence="6 7" key="1">
    <citation type="submission" date="2016-03" db="EMBL/GenBank/DDBJ databases">
        <title>Draft genome sequence of Paenibacillus antarcticus CECT 5836.</title>
        <authorList>
            <person name="Shin S.-K."/>
            <person name="Yi H."/>
        </authorList>
    </citation>
    <scope>NUCLEOTIDE SEQUENCE [LARGE SCALE GENOMIC DNA]</scope>
    <source>
        <strain evidence="6 7">CECT 5836</strain>
    </source>
</reference>
<dbReference type="GO" id="GO:0000287">
    <property type="term" value="F:magnesium ion binding"/>
    <property type="evidence" value="ECO:0007669"/>
    <property type="project" value="TreeGrafter"/>
</dbReference>
<keyword evidence="4 5" id="KW-0472">Membrane</keyword>
<protein>
    <submittedName>
        <fullName evidence="6">Magnesium transporter</fullName>
    </submittedName>
</protein>
<keyword evidence="3 5" id="KW-1133">Transmembrane helix</keyword>
<evidence type="ECO:0000256" key="3">
    <source>
        <dbReference type="ARBA" id="ARBA00022989"/>
    </source>
</evidence>
<dbReference type="AlphaFoldDB" id="A0A168NIW5"/>
<dbReference type="EMBL" id="LVJI01000016">
    <property type="protein sequence ID" value="OAB45835.1"/>
    <property type="molecule type" value="Genomic_DNA"/>
</dbReference>
<dbReference type="Proteomes" id="UP000077355">
    <property type="component" value="Unassembled WGS sequence"/>
</dbReference>
<name>A0A168NIW5_9BACL</name>
<feature type="transmembrane region" description="Helical" evidence="5">
    <location>
        <begin position="259"/>
        <end position="278"/>
    </location>
</feature>
<comment type="subcellular location">
    <subcellularLocation>
        <location evidence="1">Cell membrane</location>
        <topology evidence="1">Multi-pass membrane protein</topology>
    </subcellularLocation>
</comment>
<evidence type="ECO:0000256" key="4">
    <source>
        <dbReference type="ARBA" id="ARBA00023136"/>
    </source>
</evidence>
<dbReference type="InterPro" id="IPR045863">
    <property type="entry name" value="CorA_TM1_TM2"/>
</dbReference>
<dbReference type="Gene3D" id="1.20.58.340">
    <property type="entry name" value="Magnesium transport protein CorA, transmembrane region"/>
    <property type="match status" value="1"/>
</dbReference>
<comment type="caution">
    <text evidence="6">The sequence shown here is derived from an EMBL/GenBank/DDBJ whole genome shotgun (WGS) entry which is preliminary data.</text>
</comment>
<dbReference type="GO" id="GO:0005886">
    <property type="term" value="C:plasma membrane"/>
    <property type="evidence" value="ECO:0007669"/>
    <property type="project" value="UniProtKB-SubCell"/>
</dbReference>
<evidence type="ECO:0000313" key="6">
    <source>
        <dbReference type="EMBL" id="OAB45835.1"/>
    </source>
</evidence>
<dbReference type="GO" id="GO:0015087">
    <property type="term" value="F:cobalt ion transmembrane transporter activity"/>
    <property type="evidence" value="ECO:0007669"/>
    <property type="project" value="TreeGrafter"/>
</dbReference>
<evidence type="ECO:0000256" key="1">
    <source>
        <dbReference type="ARBA" id="ARBA00004651"/>
    </source>
</evidence>
<dbReference type="OrthoDB" id="9803416at2"/>
<organism evidence="6 7">
    <name type="scientific">Paenibacillus antarcticus</name>
    <dbReference type="NCBI Taxonomy" id="253703"/>
    <lineage>
        <taxon>Bacteria</taxon>
        <taxon>Bacillati</taxon>
        <taxon>Bacillota</taxon>
        <taxon>Bacilli</taxon>
        <taxon>Bacillales</taxon>
        <taxon>Paenibacillaceae</taxon>
        <taxon>Paenibacillus</taxon>
    </lineage>
</organism>
<feature type="transmembrane region" description="Helical" evidence="5">
    <location>
        <begin position="290"/>
        <end position="310"/>
    </location>
</feature>
<evidence type="ECO:0000256" key="5">
    <source>
        <dbReference type="SAM" id="Phobius"/>
    </source>
</evidence>
<keyword evidence="7" id="KW-1185">Reference proteome</keyword>
<dbReference type="CDD" id="cd12821">
    <property type="entry name" value="EcCorA_ZntB-like"/>
    <property type="match status" value="1"/>
</dbReference>
<dbReference type="SUPFAM" id="SSF144083">
    <property type="entry name" value="Magnesium transport protein CorA, transmembrane region"/>
    <property type="match status" value="1"/>
</dbReference>
<dbReference type="RefSeq" id="WP_068650242.1">
    <property type="nucleotide sequence ID" value="NZ_CP043611.1"/>
</dbReference>
<keyword evidence="2 5" id="KW-0812">Transmembrane</keyword>
<evidence type="ECO:0000256" key="2">
    <source>
        <dbReference type="ARBA" id="ARBA00022692"/>
    </source>
</evidence>
<proteinExistence type="predicted"/>